<accession>A0ABP8JJZ8</accession>
<proteinExistence type="predicted"/>
<dbReference type="Proteomes" id="UP001500454">
    <property type="component" value="Unassembled WGS sequence"/>
</dbReference>
<reference evidence="2" key="1">
    <citation type="journal article" date="2019" name="Int. J. Syst. Evol. Microbiol.">
        <title>The Global Catalogue of Microorganisms (GCM) 10K type strain sequencing project: providing services to taxonomists for standard genome sequencing and annotation.</title>
        <authorList>
            <consortium name="The Broad Institute Genomics Platform"/>
            <consortium name="The Broad Institute Genome Sequencing Center for Infectious Disease"/>
            <person name="Wu L."/>
            <person name="Ma J."/>
        </authorList>
    </citation>
    <scope>NUCLEOTIDE SEQUENCE [LARGE SCALE GENOMIC DNA]</scope>
    <source>
        <strain evidence="2">JCM 17924</strain>
    </source>
</reference>
<evidence type="ECO:0000313" key="1">
    <source>
        <dbReference type="EMBL" id="GAA4391797.1"/>
    </source>
</evidence>
<name>A0ABP8JJZ8_9BACT</name>
<gene>
    <name evidence="1" type="ORF">GCM10023186_41520</name>
</gene>
<organism evidence="1 2">
    <name type="scientific">Hymenobacter koreensis</name>
    <dbReference type="NCBI Taxonomy" id="1084523"/>
    <lineage>
        <taxon>Bacteria</taxon>
        <taxon>Pseudomonadati</taxon>
        <taxon>Bacteroidota</taxon>
        <taxon>Cytophagia</taxon>
        <taxon>Cytophagales</taxon>
        <taxon>Hymenobacteraceae</taxon>
        <taxon>Hymenobacter</taxon>
    </lineage>
</organism>
<evidence type="ECO:0000313" key="2">
    <source>
        <dbReference type="Proteomes" id="UP001500454"/>
    </source>
</evidence>
<protein>
    <submittedName>
        <fullName evidence="1">Uncharacterized protein</fullName>
    </submittedName>
</protein>
<dbReference type="RefSeq" id="WP_345227354.1">
    <property type="nucleotide sequence ID" value="NZ_BAABHA010000015.1"/>
</dbReference>
<keyword evidence="2" id="KW-1185">Reference proteome</keyword>
<dbReference type="EMBL" id="BAABHA010000015">
    <property type="protein sequence ID" value="GAA4391797.1"/>
    <property type="molecule type" value="Genomic_DNA"/>
</dbReference>
<sequence length="65" mass="7603">MATLLAVLLVLALLWGAWERHVGGIINTEYHRELTRRQWAEQKAAHCRRQFLKLCKATHNRPTQP</sequence>
<comment type="caution">
    <text evidence="1">The sequence shown here is derived from an EMBL/GenBank/DDBJ whole genome shotgun (WGS) entry which is preliminary data.</text>
</comment>